<evidence type="ECO:0000256" key="2">
    <source>
        <dbReference type="ARBA" id="ARBA00022606"/>
    </source>
</evidence>
<keyword evidence="3 9" id="KW-0812">Transmembrane</keyword>
<evidence type="ECO:0000256" key="7">
    <source>
        <dbReference type="ARBA" id="ARBA00023170"/>
    </source>
</evidence>
<name>A0A7G8Z9A5_9HYME</name>
<proteinExistence type="evidence at transcript level"/>
<protein>
    <submittedName>
        <fullName evidence="10">Olfactory receptor 86</fullName>
    </submittedName>
</protein>
<keyword evidence="6 9" id="KW-0472">Membrane</keyword>
<evidence type="ECO:0000256" key="5">
    <source>
        <dbReference type="ARBA" id="ARBA00022989"/>
    </source>
</evidence>
<keyword evidence="5 9" id="KW-1133">Transmembrane helix</keyword>
<keyword evidence="4" id="KW-0552">Olfaction</keyword>
<dbReference type="PANTHER" id="PTHR21137:SF26">
    <property type="entry name" value="ODORANT RECEPTOR 10A-RELATED"/>
    <property type="match status" value="1"/>
</dbReference>
<evidence type="ECO:0000256" key="9">
    <source>
        <dbReference type="SAM" id="Phobius"/>
    </source>
</evidence>
<sequence length="253" mass="28961">MSISLIQQLLIKGNCGPITDIVDVLSLIVCGFLTAMKVIILRIYHSNMKVIINSAIEDWATIKDDRCVNIMIRYAYSGRVIFIIQMIGAYAAGFPLIFSRLPFMSALWNEKKNITVYSVPIGPSCWILGEIDPSKYIAYFAFQSIQLFIVCTGYIGIDTYFFGIAMHVCGQYELLYNEFQRFYDTQNPLHQKVKLSKFINRHKHLLNVANHFEQSFNLIILAQVAADTLLTSISGKFQNKKSFPGPIRRLCWY</sequence>
<reference evidence="10" key="1">
    <citation type="submission" date="2020-06" db="EMBL/GenBank/DDBJ databases">
        <authorList>
            <person name="Sheng S."/>
        </authorList>
    </citation>
    <scope>NUCLEOTIDE SEQUENCE</scope>
    <source>
        <tissue evidence="10">Antenna</tissue>
    </source>
</reference>
<dbReference type="PANTHER" id="PTHR21137">
    <property type="entry name" value="ODORANT RECEPTOR"/>
    <property type="match status" value="1"/>
</dbReference>
<feature type="transmembrane region" description="Helical" evidence="9">
    <location>
        <begin position="136"/>
        <end position="157"/>
    </location>
</feature>
<accession>A0A7G8Z9A5</accession>
<keyword evidence="7 10" id="KW-0675">Receptor</keyword>
<feature type="transmembrane region" description="Helical" evidence="9">
    <location>
        <begin position="25"/>
        <end position="44"/>
    </location>
</feature>
<dbReference type="Pfam" id="PF02949">
    <property type="entry name" value="7tm_6"/>
    <property type="match status" value="1"/>
</dbReference>
<keyword evidence="8" id="KW-0807">Transducer</keyword>
<evidence type="ECO:0000256" key="1">
    <source>
        <dbReference type="ARBA" id="ARBA00004141"/>
    </source>
</evidence>
<dbReference type="GO" id="GO:0005549">
    <property type="term" value="F:odorant binding"/>
    <property type="evidence" value="ECO:0007669"/>
    <property type="project" value="InterPro"/>
</dbReference>
<dbReference type="EMBL" id="MT671026">
    <property type="protein sequence ID" value="QNL15030.1"/>
    <property type="molecule type" value="mRNA"/>
</dbReference>
<evidence type="ECO:0000256" key="4">
    <source>
        <dbReference type="ARBA" id="ARBA00022725"/>
    </source>
</evidence>
<evidence type="ECO:0000256" key="6">
    <source>
        <dbReference type="ARBA" id="ARBA00023136"/>
    </source>
</evidence>
<dbReference type="AlphaFoldDB" id="A0A7G8Z9A5"/>
<keyword evidence="2" id="KW-0716">Sensory transduction</keyword>
<gene>
    <name evidence="10" type="primary">OR86</name>
</gene>
<organism evidence="10">
    <name type="scientific">Aulacocentrum confusum</name>
    <dbReference type="NCBI Taxonomy" id="2767324"/>
    <lineage>
        <taxon>Eukaryota</taxon>
        <taxon>Metazoa</taxon>
        <taxon>Ecdysozoa</taxon>
        <taxon>Arthropoda</taxon>
        <taxon>Hexapoda</taxon>
        <taxon>Insecta</taxon>
        <taxon>Pterygota</taxon>
        <taxon>Neoptera</taxon>
        <taxon>Endopterygota</taxon>
        <taxon>Hymenoptera</taxon>
        <taxon>Apocrita</taxon>
        <taxon>Ichneumonoidea</taxon>
        <taxon>Braconidae</taxon>
        <taxon>Macrocentrinae</taxon>
        <taxon>Aulacocentrum</taxon>
    </lineage>
</organism>
<feature type="transmembrane region" description="Helical" evidence="9">
    <location>
        <begin position="80"/>
        <end position="98"/>
    </location>
</feature>
<dbReference type="GO" id="GO:0004984">
    <property type="term" value="F:olfactory receptor activity"/>
    <property type="evidence" value="ECO:0007669"/>
    <property type="project" value="InterPro"/>
</dbReference>
<dbReference type="InterPro" id="IPR004117">
    <property type="entry name" value="7tm6_olfct_rcpt"/>
</dbReference>
<dbReference type="GO" id="GO:0007165">
    <property type="term" value="P:signal transduction"/>
    <property type="evidence" value="ECO:0007669"/>
    <property type="project" value="UniProtKB-KW"/>
</dbReference>
<evidence type="ECO:0000256" key="3">
    <source>
        <dbReference type="ARBA" id="ARBA00022692"/>
    </source>
</evidence>
<dbReference type="GO" id="GO:0005886">
    <property type="term" value="C:plasma membrane"/>
    <property type="evidence" value="ECO:0007669"/>
    <property type="project" value="TreeGrafter"/>
</dbReference>
<evidence type="ECO:0000256" key="8">
    <source>
        <dbReference type="ARBA" id="ARBA00023224"/>
    </source>
</evidence>
<evidence type="ECO:0000313" key="10">
    <source>
        <dbReference type="EMBL" id="QNL15030.1"/>
    </source>
</evidence>
<comment type="subcellular location">
    <subcellularLocation>
        <location evidence="1">Membrane</location>
        <topology evidence="1">Multi-pass membrane protein</topology>
    </subcellularLocation>
</comment>